<name>A0ABT8ZXA8_9SPHN</name>
<feature type="domain" description="Enoyl reductase (ER)" evidence="1">
    <location>
        <begin position="11"/>
        <end position="329"/>
    </location>
</feature>
<dbReference type="InterPro" id="IPR011032">
    <property type="entry name" value="GroES-like_sf"/>
</dbReference>
<sequence>MSIRIIAKGGGGIEALRIEESPIPKPQAGEAVVRLRAASLNYRDLIGVRGALPGMTKEPDYVPLSCGAGEVVAVGAGVTHVRVGSRVSPIFAQGWLSGGAENMGRSHLGGSVDGVARSHAAFDAENLVLLPDTIGDLEAATLPCAGITAWSAITLARAVRPGDLVLVQGTGGVSIAALQFAKAAGAEVIVTSSSDAKLARARALGADYLVNYRTTPDWAGEARRVAGRGADLVVDVVGTGSLEASATSLAPGGAIAAIGMLDGGFSWGAEIGVPVVPVTVGSRDAVEAMLRAITANRIRPVVDRVWPLDRLADALRALETGAFFGKIGIAID</sequence>
<keyword evidence="3" id="KW-1185">Reference proteome</keyword>
<dbReference type="CDD" id="cd08276">
    <property type="entry name" value="MDR7"/>
    <property type="match status" value="1"/>
</dbReference>
<proteinExistence type="predicted"/>
<dbReference type="Gene3D" id="3.40.50.720">
    <property type="entry name" value="NAD(P)-binding Rossmann-like Domain"/>
    <property type="match status" value="1"/>
</dbReference>
<dbReference type="InterPro" id="IPR013149">
    <property type="entry name" value="ADH-like_C"/>
</dbReference>
<dbReference type="InterPro" id="IPR036291">
    <property type="entry name" value="NAD(P)-bd_dom_sf"/>
</dbReference>
<dbReference type="SUPFAM" id="SSF50129">
    <property type="entry name" value="GroES-like"/>
    <property type="match status" value="1"/>
</dbReference>
<dbReference type="SMART" id="SM00829">
    <property type="entry name" value="PKS_ER"/>
    <property type="match status" value="1"/>
</dbReference>
<reference evidence="2" key="1">
    <citation type="submission" date="2023-07" db="EMBL/GenBank/DDBJ databases">
        <authorList>
            <person name="Kim M.K."/>
        </authorList>
    </citation>
    <scope>NUCLEOTIDE SEQUENCE</scope>
    <source>
        <strain evidence="2">CA1-15</strain>
    </source>
</reference>
<organism evidence="2 3">
    <name type="scientific">Sphingomonas immobilis</name>
    <dbReference type="NCBI Taxonomy" id="3063997"/>
    <lineage>
        <taxon>Bacteria</taxon>
        <taxon>Pseudomonadati</taxon>
        <taxon>Pseudomonadota</taxon>
        <taxon>Alphaproteobacteria</taxon>
        <taxon>Sphingomonadales</taxon>
        <taxon>Sphingomonadaceae</taxon>
        <taxon>Sphingomonas</taxon>
    </lineage>
</organism>
<comment type="caution">
    <text evidence="2">The sequence shown here is derived from an EMBL/GenBank/DDBJ whole genome shotgun (WGS) entry which is preliminary data.</text>
</comment>
<evidence type="ECO:0000259" key="1">
    <source>
        <dbReference type="SMART" id="SM00829"/>
    </source>
</evidence>
<dbReference type="InterPro" id="IPR052711">
    <property type="entry name" value="Zinc_ADH-like"/>
</dbReference>
<dbReference type="Pfam" id="PF00107">
    <property type="entry name" value="ADH_zinc_N"/>
    <property type="match status" value="1"/>
</dbReference>
<dbReference type="PANTHER" id="PTHR45033">
    <property type="match status" value="1"/>
</dbReference>
<dbReference type="SUPFAM" id="SSF51735">
    <property type="entry name" value="NAD(P)-binding Rossmann-fold domains"/>
    <property type="match status" value="1"/>
</dbReference>
<dbReference type="Pfam" id="PF08240">
    <property type="entry name" value="ADH_N"/>
    <property type="match status" value="1"/>
</dbReference>
<protein>
    <submittedName>
        <fullName evidence="2">NAD(P)-dependent alcohol dehydrogenase</fullName>
    </submittedName>
</protein>
<accession>A0ABT8ZXA8</accession>
<evidence type="ECO:0000313" key="2">
    <source>
        <dbReference type="EMBL" id="MDO7842186.1"/>
    </source>
</evidence>
<evidence type="ECO:0000313" key="3">
    <source>
        <dbReference type="Proteomes" id="UP001176468"/>
    </source>
</evidence>
<dbReference type="EMBL" id="JAUQSZ010000004">
    <property type="protein sequence ID" value="MDO7842186.1"/>
    <property type="molecule type" value="Genomic_DNA"/>
</dbReference>
<dbReference type="Gene3D" id="3.90.180.10">
    <property type="entry name" value="Medium-chain alcohol dehydrogenases, catalytic domain"/>
    <property type="match status" value="1"/>
</dbReference>
<dbReference type="InterPro" id="IPR020843">
    <property type="entry name" value="ER"/>
</dbReference>
<dbReference type="RefSeq" id="WP_304560653.1">
    <property type="nucleotide sequence ID" value="NZ_JAUQSZ010000004.1"/>
</dbReference>
<gene>
    <name evidence="2" type="ORF">Q5H94_07600</name>
</gene>
<dbReference type="PANTHER" id="PTHR45033:SF2">
    <property type="entry name" value="ZINC-TYPE ALCOHOL DEHYDROGENASE-LIKE PROTEIN C1773.06C"/>
    <property type="match status" value="1"/>
</dbReference>
<dbReference type="InterPro" id="IPR013154">
    <property type="entry name" value="ADH-like_N"/>
</dbReference>
<dbReference type="Proteomes" id="UP001176468">
    <property type="component" value="Unassembled WGS sequence"/>
</dbReference>